<sequence>MKVGASSSAIPTSTAAALEVIVSIEVVLIAEVGTTGIGFMPSMPLGPSNGDRASELPTEGEIGEGRKKKKAIVKMSRKVCLSGPNGDSDERGEDPFDNPEIVRDLTDRFAMPEVVDHMADLDPLQLVWNSFGTILKSDHQMLAYVKRARRQEAKA</sequence>
<evidence type="ECO:0000313" key="3">
    <source>
        <dbReference type="Proteomes" id="UP000797356"/>
    </source>
</evidence>
<keyword evidence="3" id="KW-1185">Reference proteome</keyword>
<proteinExistence type="predicted"/>
<feature type="region of interest" description="Disordered" evidence="1">
    <location>
        <begin position="80"/>
        <end position="99"/>
    </location>
</feature>
<reference evidence="2" key="1">
    <citation type="journal article" date="2017" name="Gigascience">
        <title>The genome draft of coconut (Cocos nucifera).</title>
        <authorList>
            <person name="Xiao Y."/>
            <person name="Xu P."/>
            <person name="Fan H."/>
            <person name="Baudouin L."/>
            <person name="Xia W."/>
            <person name="Bocs S."/>
            <person name="Xu J."/>
            <person name="Li Q."/>
            <person name="Guo A."/>
            <person name="Zhou L."/>
            <person name="Li J."/>
            <person name="Wu Y."/>
            <person name="Ma Z."/>
            <person name="Armero A."/>
            <person name="Issali A.E."/>
            <person name="Liu N."/>
            <person name="Peng M."/>
            <person name="Yang Y."/>
        </authorList>
    </citation>
    <scope>NUCLEOTIDE SEQUENCE</scope>
    <source>
        <tissue evidence="2">Spear leaf of Hainan Tall coconut</tissue>
    </source>
</reference>
<name>A0A8K0IPX0_COCNU</name>
<evidence type="ECO:0000256" key="1">
    <source>
        <dbReference type="SAM" id="MobiDB-lite"/>
    </source>
</evidence>
<protein>
    <submittedName>
        <fullName evidence="2">Uncharacterized protein</fullName>
    </submittedName>
</protein>
<dbReference type="Proteomes" id="UP000797356">
    <property type="component" value="Chromosome 11"/>
</dbReference>
<gene>
    <name evidence="2" type="ORF">COCNU_11G010840</name>
</gene>
<feature type="region of interest" description="Disordered" evidence="1">
    <location>
        <begin position="49"/>
        <end position="68"/>
    </location>
</feature>
<comment type="caution">
    <text evidence="2">The sequence shown here is derived from an EMBL/GenBank/DDBJ whole genome shotgun (WGS) entry which is preliminary data.</text>
</comment>
<dbReference type="AlphaFoldDB" id="A0A8K0IPX0"/>
<organism evidence="2 3">
    <name type="scientific">Cocos nucifera</name>
    <name type="common">Coconut palm</name>
    <dbReference type="NCBI Taxonomy" id="13894"/>
    <lineage>
        <taxon>Eukaryota</taxon>
        <taxon>Viridiplantae</taxon>
        <taxon>Streptophyta</taxon>
        <taxon>Embryophyta</taxon>
        <taxon>Tracheophyta</taxon>
        <taxon>Spermatophyta</taxon>
        <taxon>Magnoliopsida</taxon>
        <taxon>Liliopsida</taxon>
        <taxon>Arecaceae</taxon>
        <taxon>Arecoideae</taxon>
        <taxon>Cocoseae</taxon>
        <taxon>Attaleinae</taxon>
        <taxon>Cocos</taxon>
    </lineage>
</organism>
<evidence type="ECO:0000313" key="2">
    <source>
        <dbReference type="EMBL" id="KAG1364257.1"/>
    </source>
</evidence>
<dbReference type="EMBL" id="CM017882">
    <property type="protein sequence ID" value="KAG1364257.1"/>
    <property type="molecule type" value="Genomic_DNA"/>
</dbReference>
<reference evidence="2" key="2">
    <citation type="submission" date="2019-07" db="EMBL/GenBank/DDBJ databases">
        <authorList>
            <person name="Yang Y."/>
            <person name="Bocs S."/>
            <person name="Baudouin L."/>
        </authorList>
    </citation>
    <scope>NUCLEOTIDE SEQUENCE</scope>
    <source>
        <tissue evidence="2">Spear leaf of Hainan Tall coconut</tissue>
    </source>
</reference>
<accession>A0A8K0IPX0</accession>